<evidence type="ECO:0000256" key="1">
    <source>
        <dbReference type="SAM" id="MobiDB-lite"/>
    </source>
</evidence>
<dbReference type="GeneID" id="40384315"/>
<dbReference type="EMBL" id="CP028775">
    <property type="protein sequence ID" value="AWU76520.1"/>
    <property type="molecule type" value="Genomic_DNA"/>
</dbReference>
<protein>
    <submittedName>
        <fullName evidence="2">Uncharacterized protein</fullName>
    </submittedName>
</protein>
<dbReference type="GO" id="GO:0050660">
    <property type="term" value="F:flavin adenine dinucleotide binding"/>
    <property type="evidence" value="ECO:0007669"/>
    <property type="project" value="InterPro"/>
</dbReference>
<dbReference type="OrthoDB" id="3991114at2759"/>
<dbReference type="RefSeq" id="XP_029321997.1">
    <property type="nucleotide sequence ID" value="XM_029466137.1"/>
</dbReference>
<name>A0A2U9R579_PICKU</name>
<dbReference type="AlphaFoldDB" id="A0A2U9R579"/>
<dbReference type="KEGG" id="pkz:C5L36_0C04530"/>
<organism evidence="2 3">
    <name type="scientific">Pichia kudriavzevii</name>
    <name type="common">Yeast</name>
    <name type="synonym">Issatchenkia orientalis</name>
    <dbReference type="NCBI Taxonomy" id="4909"/>
    <lineage>
        <taxon>Eukaryota</taxon>
        <taxon>Fungi</taxon>
        <taxon>Dikarya</taxon>
        <taxon>Ascomycota</taxon>
        <taxon>Saccharomycotina</taxon>
        <taxon>Pichiomycetes</taxon>
        <taxon>Pichiales</taxon>
        <taxon>Pichiaceae</taxon>
        <taxon>Pichia</taxon>
    </lineage>
</organism>
<accession>A0A2U9R579</accession>
<dbReference type="SUPFAM" id="SSF56176">
    <property type="entry name" value="FAD-binding/transporter-associated domain-like"/>
    <property type="match status" value="1"/>
</dbReference>
<sequence>MKRENKIFHIGEAPNDRFYMCMRSRRLNLIYTRRVMYSTMLSRCRVQWSSSIAKPRCLLWGKRGIITGHGKTGSNAVPKTGNVSGEEKSKSSSGSPFDSSFSFQLFLIVGAMGAGYTLGKTAIETSPPVTLFPNGSTTSYEDLKEFEKVDKERLQKRYDMFRRCALRILENKGIEVDMKYGKNEFLFEEKYCSKDVSQIMNEPDEIGDVFFGKDVKEFKDKEFVWYPETTEDVSAILKTCDEFKVPVNSKSSRVPSIGLTFSIDFSNFDKSDDSDNKIALTCNMTNEEIKAKLKNTFDLNNRLDALDLFFIDCGLKLSSSNNKLINNRFDSKDVDEIECVLPDGNIINVRNDINDKDNYKLYQLLTTFQDDVAIITKAYIDKSKRVDQHSAADEKSLIVIGANDMSQLQNLIKEIKHKVNEEVAIVDNNGCLQILDRFGEYRTFAIVKTDNTTLTKLNKKFQNGLVVADGCRIESLPVSMVGNPALQSGYLSDCVTSGGNGVLVKEKLSATQVKAYYVTSPVAETKVVDPQSTLRSVLRRLKLAMDNGRILNSGSAVATVSTSNM</sequence>
<dbReference type="InterPro" id="IPR036318">
    <property type="entry name" value="FAD-bd_PCMH-like_sf"/>
</dbReference>
<keyword evidence="3" id="KW-1185">Reference proteome</keyword>
<gene>
    <name evidence="2" type="ORF">C5L36_0C04530</name>
</gene>
<dbReference type="VEuPathDB" id="FungiDB:C5L36_0C04530"/>
<feature type="compositionally biased region" description="Polar residues" evidence="1">
    <location>
        <begin position="72"/>
        <end position="83"/>
    </location>
</feature>
<proteinExistence type="predicted"/>
<reference evidence="2 3" key="1">
    <citation type="submission" date="2018-06" db="EMBL/GenBank/DDBJ databases">
        <title>Population genomics shows no distinction between pathogenic Candida krusei and environmental Pichia kudriavzevii: One species, four names.</title>
        <authorList>
            <person name="Douglass A.P."/>
            <person name="Offei B."/>
            <person name="Braun-Galleani S."/>
            <person name="Coughlan A.Y."/>
            <person name="Martos A."/>
            <person name="Ortiz-Merino R.A."/>
            <person name="Byrne K.P."/>
            <person name="Wolfe K.H."/>
        </authorList>
    </citation>
    <scope>NUCLEOTIDE SEQUENCE [LARGE SCALE GENOMIC DNA]</scope>
    <source>
        <strain evidence="2 3">CBS573</strain>
    </source>
</reference>
<evidence type="ECO:0000313" key="2">
    <source>
        <dbReference type="EMBL" id="AWU76520.1"/>
    </source>
</evidence>
<feature type="region of interest" description="Disordered" evidence="1">
    <location>
        <begin position="71"/>
        <end position="97"/>
    </location>
</feature>
<dbReference type="Proteomes" id="UP000249293">
    <property type="component" value="Chromosome 3"/>
</dbReference>
<evidence type="ECO:0000313" key="3">
    <source>
        <dbReference type="Proteomes" id="UP000249293"/>
    </source>
</evidence>